<reference evidence="4" key="2">
    <citation type="submission" date="2015-01" db="EMBL/GenBank/DDBJ databases">
        <title>Evolutionary Origins and Diversification of the Mycorrhizal Mutualists.</title>
        <authorList>
            <consortium name="DOE Joint Genome Institute"/>
            <consortium name="Mycorrhizal Genomics Consortium"/>
            <person name="Kohler A."/>
            <person name="Kuo A."/>
            <person name="Nagy L.G."/>
            <person name="Floudas D."/>
            <person name="Copeland A."/>
            <person name="Barry K.W."/>
            <person name="Cichocki N."/>
            <person name="Veneault-Fourrey C."/>
            <person name="LaButti K."/>
            <person name="Lindquist E.A."/>
            <person name="Lipzen A."/>
            <person name="Lundell T."/>
            <person name="Morin E."/>
            <person name="Murat C."/>
            <person name="Riley R."/>
            <person name="Ohm R."/>
            <person name="Sun H."/>
            <person name="Tunlid A."/>
            <person name="Henrissat B."/>
            <person name="Grigoriev I.V."/>
            <person name="Hibbett D.S."/>
            <person name="Martin F."/>
        </authorList>
    </citation>
    <scope>NUCLEOTIDE SEQUENCE [LARGE SCALE GENOMIC DNA]</scope>
    <source>
        <strain evidence="4">MUT 4182</strain>
    </source>
</reference>
<proteinExistence type="predicted"/>
<dbReference type="HOGENOM" id="CLU_1696805_0_0_1"/>
<accession>A0A0C3L516</accession>
<evidence type="ECO:0000313" key="3">
    <source>
        <dbReference type="EMBL" id="KIO28833.1"/>
    </source>
</evidence>
<evidence type="ECO:0000313" key="4">
    <source>
        <dbReference type="Proteomes" id="UP000054248"/>
    </source>
</evidence>
<reference evidence="3 4" key="1">
    <citation type="submission" date="2014-04" db="EMBL/GenBank/DDBJ databases">
        <authorList>
            <consortium name="DOE Joint Genome Institute"/>
            <person name="Kuo A."/>
            <person name="Girlanda M."/>
            <person name="Perotto S."/>
            <person name="Kohler A."/>
            <person name="Nagy L.G."/>
            <person name="Floudas D."/>
            <person name="Copeland A."/>
            <person name="Barry K.W."/>
            <person name="Cichocki N."/>
            <person name="Veneault-Fourrey C."/>
            <person name="LaButti K."/>
            <person name="Lindquist E.A."/>
            <person name="Lipzen A."/>
            <person name="Lundell T."/>
            <person name="Morin E."/>
            <person name="Murat C."/>
            <person name="Sun H."/>
            <person name="Tunlid A."/>
            <person name="Henrissat B."/>
            <person name="Grigoriev I.V."/>
            <person name="Hibbett D.S."/>
            <person name="Martin F."/>
            <person name="Nordberg H.P."/>
            <person name="Cantor M.N."/>
            <person name="Hua S.X."/>
        </authorList>
    </citation>
    <scope>NUCLEOTIDE SEQUENCE [LARGE SCALE GENOMIC DNA]</scope>
    <source>
        <strain evidence="3 4">MUT 4182</strain>
    </source>
</reference>
<feature type="compositionally biased region" description="Basic and acidic residues" evidence="1">
    <location>
        <begin position="15"/>
        <end position="30"/>
    </location>
</feature>
<protein>
    <recommendedName>
        <fullName evidence="5">Transmembrane protein</fullName>
    </recommendedName>
</protein>
<feature type="transmembrane region" description="Helical" evidence="2">
    <location>
        <begin position="126"/>
        <end position="151"/>
    </location>
</feature>
<feature type="compositionally biased region" description="Polar residues" evidence="1">
    <location>
        <begin position="41"/>
        <end position="56"/>
    </location>
</feature>
<evidence type="ECO:0000256" key="2">
    <source>
        <dbReference type="SAM" id="Phobius"/>
    </source>
</evidence>
<dbReference type="OrthoDB" id="3358294at2759"/>
<dbReference type="Proteomes" id="UP000054248">
    <property type="component" value="Unassembled WGS sequence"/>
</dbReference>
<evidence type="ECO:0008006" key="5">
    <source>
        <dbReference type="Google" id="ProtNLM"/>
    </source>
</evidence>
<keyword evidence="2" id="KW-0812">Transmembrane</keyword>
<evidence type="ECO:0000256" key="1">
    <source>
        <dbReference type="SAM" id="MobiDB-lite"/>
    </source>
</evidence>
<sequence>MSPRPSSSAAPVSRPDTHPSENHIAIRREPSPSLALGPNPGTHQVGSSGRNDTTTVEPPPAFGEKQSPEVMPKAFFFYGFVMPLFWLLGALVLTVKLRAIPPEVCGKTVEEQADMLQLLRQAEEKWAYRCLGALVAFLLVAAVVSISVVVAKGLS</sequence>
<feature type="transmembrane region" description="Helical" evidence="2">
    <location>
        <begin position="75"/>
        <end position="93"/>
    </location>
</feature>
<feature type="compositionally biased region" description="Low complexity" evidence="1">
    <location>
        <begin position="1"/>
        <end position="14"/>
    </location>
</feature>
<keyword evidence="2" id="KW-1133">Transmembrane helix</keyword>
<gene>
    <name evidence="3" type="ORF">M407DRAFT_22084</name>
</gene>
<keyword evidence="2" id="KW-0472">Membrane</keyword>
<organism evidence="3 4">
    <name type="scientific">Tulasnella calospora MUT 4182</name>
    <dbReference type="NCBI Taxonomy" id="1051891"/>
    <lineage>
        <taxon>Eukaryota</taxon>
        <taxon>Fungi</taxon>
        <taxon>Dikarya</taxon>
        <taxon>Basidiomycota</taxon>
        <taxon>Agaricomycotina</taxon>
        <taxon>Agaricomycetes</taxon>
        <taxon>Cantharellales</taxon>
        <taxon>Tulasnellaceae</taxon>
        <taxon>Tulasnella</taxon>
    </lineage>
</organism>
<keyword evidence="4" id="KW-1185">Reference proteome</keyword>
<feature type="region of interest" description="Disordered" evidence="1">
    <location>
        <begin position="1"/>
        <end position="67"/>
    </location>
</feature>
<dbReference type="EMBL" id="KN822990">
    <property type="protein sequence ID" value="KIO28833.1"/>
    <property type="molecule type" value="Genomic_DNA"/>
</dbReference>
<dbReference type="AlphaFoldDB" id="A0A0C3L516"/>
<name>A0A0C3L516_9AGAM</name>